<dbReference type="PANTHER" id="PTHR11439">
    <property type="entry name" value="GAG-POL-RELATED RETROTRANSPOSON"/>
    <property type="match status" value="1"/>
</dbReference>
<dbReference type="EMBL" id="BKCJ010227044">
    <property type="protein sequence ID" value="GEY96505.1"/>
    <property type="molecule type" value="Genomic_DNA"/>
</dbReference>
<evidence type="ECO:0000259" key="1">
    <source>
        <dbReference type="Pfam" id="PF07727"/>
    </source>
</evidence>
<accession>A0A699HZC0</accession>
<sequence>MKDELNSMSKNNIHELAELPKGAKLIGCKWVFKTKLDPNGNIKRYKARLVAKGYTQREGVDYKETFSPVSRKDSLRIVMALVAHFDLELHQMDVKTAFLNGYLYEDVYMARPQGFISKGQEHLVCKLKKSIYGLKQASRQWYFKFDELMKKNNFIKNQQVIILIYESKRVLSRNFDMKDLGEALYVIGIEIHRDRVNGRLGLSQKAYIERILNRFNMQHCSPTVAPVIKGDVFGSHQCLKTEAEYEEMRRIPYASVVGSLTYAKVCTRPDIAYICGMLGRFQSNPGLLHWKAAKKVLRYLQGTKEYKLTYTISENLKVIGYSDSDFAKCKDTSRSTSGYIFMLSDGPISWKSKKQMLTTTSMMMAEYVSVYNATCHAMLLRNLITRLKIINSISRPLKIYCDNSAAMSFSDSNSSTGAGLYLDTKYLFVCERVEEQRISIEHIRTHERLADPLTKGLPPKIFQGHVAKMGFRQDLT</sequence>
<name>A0A699HZC0_TANCI</name>
<dbReference type="CDD" id="cd09272">
    <property type="entry name" value="RNase_HI_RT_Ty1"/>
    <property type="match status" value="1"/>
</dbReference>
<reference evidence="2" key="1">
    <citation type="journal article" date="2019" name="Sci. Rep.">
        <title>Draft genome of Tanacetum cinerariifolium, the natural source of mosquito coil.</title>
        <authorList>
            <person name="Yamashiro T."/>
            <person name="Shiraishi A."/>
            <person name="Satake H."/>
            <person name="Nakayama K."/>
        </authorList>
    </citation>
    <scope>NUCLEOTIDE SEQUENCE</scope>
</reference>
<dbReference type="AlphaFoldDB" id="A0A699HZC0"/>
<proteinExistence type="predicted"/>
<dbReference type="SUPFAM" id="SSF56672">
    <property type="entry name" value="DNA/RNA polymerases"/>
    <property type="match status" value="1"/>
</dbReference>
<protein>
    <submittedName>
        <fullName evidence="2">Putative zinc finger, CCHC-type</fullName>
    </submittedName>
</protein>
<evidence type="ECO:0000313" key="2">
    <source>
        <dbReference type="EMBL" id="GEY96505.1"/>
    </source>
</evidence>
<dbReference type="InterPro" id="IPR043502">
    <property type="entry name" value="DNA/RNA_pol_sf"/>
</dbReference>
<feature type="domain" description="Reverse transcriptase Ty1/copia-type" evidence="1">
    <location>
        <begin position="11"/>
        <end position="158"/>
    </location>
</feature>
<feature type="domain" description="Reverse transcriptase Ty1/copia-type" evidence="1">
    <location>
        <begin position="163"/>
        <end position="229"/>
    </location>
</feature>
<dbReference type="PANTHER" id="PTHR11439:SF467">
    <property type="entry name" value="INTEGRASE CATALYTIC DOMAIN-CONTAINING PROTEIN"/>
    <property type="match status" value="1"/>
</dbReference>
<gene>
    <name evidence="2" type="ORF">Tci_468479</name>
</gene>
<organism evidence="2">
    <name type="scientific">Tanacetum cinerariifolium</name>
    <name type="common">Dalmatian daisy</name>
    <name type="synonym">Chrysanthemum cinerariifolium</name>
    <dbReference type="NCBI Taxonomy" id="118510"/>
    <lineage>
        <taxon>Eukaryota</taxon>
        <taxon>Viridiplantae</taxon>
        <taxon>Streptophyta</taxon>
        <taxon>Embryophyta</taxon>
        <taxon>Tracheophyta</taxon>
        <taxon>Spermatophyta</taxon>
        <taxon>Magnoliopsida</taxon>
        <taxon>eudicotyledons</taxon>
        <taxon>Gunneridae</taxon>
        <taxon>Pentapetalae</taxon>
        <taxon>asterids</taxon>
        <taxon>campanulids</taxon>
        <taxon>Asterales</taxon>
        <taxon>Asteraceae</taxon>
        <taxon>Asteroideae</taxon>
        <taxon>Anthemideae</taxon>
        <taxon>Anthemidinae</taxon>
        <taxon>Tanacetum</taxon>
    </lineage>
</organism>
<dbReference type="Pfam" id="PF07727">
    <property type="entry name" value="RVT_2"/>
    <property type="match status" value="2"/>
</dbReference>
<dbReference type="InterPro" id="IPR013103">
    <property type="entry name" value="RVT_2"/>
</dbReference>
<comment type="caution">
    <text evidence="2">The sequence shown here is derived from an EMBL/GenBank/DDBJ whole genome shotgun (WGS) entry which is preliminary data.</text>
</comment>